<evidence type="ECO:0000256" key="1">
    <source>
        <dbReference type="SAM" id="MobiDB-lite"/>
    </source>
</evidence>
<dbReference type="AlphaFoldDB" id="A0A674GW33"/>
<protein>
    <submittedName>
        <fullName evidence="2">Uncharacterized protein</fullName>
    </submittedName>
</protein>
<dbReference type="InParanoid" id="A0A674GW33"/>
<sequence>MEAEGETGMEEQEREEPPEPEEPPEREEPPEERGAARLARLAERALALPAGRGLAGPALREFVRGAAGPALLAWRGPAGQLELSPGPPPPPPGVPKALFFLRPPAAGPGPAELLCGDLPAEPLPHFAALVEEVIVPILTNRRNHEGWPRVVSQDIIHHVHSLKNTVFKVVGQVKGKTLLPLPAASEGIENIDPKDEKL</sequence>
<reference evidence="2" key="3">
    <citation type="submission" date="2025-09" db="UniProtKB">
        <authorList>
            <consortium name="Ensembl"/>
        </authorList>
    </citation>
    <scope>IDENTIFICATION</scope>
</reference>
<proteinExistence type="predicted"/>
<dbReference type="Ensembl" id="ENSTGUT00000033975.1">
    <property type="protein sequence ID" value="ENSTGUP00000026810.1"/>
    <property type="gene ID" value="ENSTGUG00000025522.1"/>
</dbReference>
<feature type="compositionally biased region" description="Acidic residues" evidence="1">
    <location>
        <begin position="1"/>
        <end position="30"/>
    </location>
</feature>
<dbReference type="GeneTree" id="ENSGT00940000159717"/>
<accession>A0A674GW33</accession>
<organism evidence="2 3">
    <name type="scientific">Taeniopygia guttata</name>
    <name type="common">Zebra finch</name>
    <name type="synonym">Poephila guttata</name>
    <dbReference type="NCBI Taxonomy" id="59729"/>
    <lineage>
        <taxon>Eukaryota</taxon>
        <taxon>Metazoa</taxon>
        <taxon>Chordata</taxon>
        <taxon>Craniata</taxon>
        <taxon>Vertebrata</taxon>
        <taxon>Euteleostomi</taxon>
        <taxon>Archelosauria</taxon>
        <taxon>Archosauria</taxon>
        <taxon>Dinosauria</taxon>
        <taxon>Saurischia</taxon>
        <taxon>Theropoda</taxon>
        <taxon>Coelurosauria</taxon>
        <taxon>Aves</taxon>
        <taxon>Neognathae</taxon>
        <taxon>Neoaves</taxon>
        <taxon>Telluraves</taxon>
        <taxon>Australaves</taxon>
        <taxon>Passeriformes</taxon>
        <taxon>Passeroidea</taxon>
        <taxon>Estrildidae</taxon>
        <taxon>Estrildinae</taxon>
        <taxon>Taeniopygia</taxon>
    </lineage>
</organism>
<feature type="region of interest" description="Disordered" evidence="1">
    <location>
        <begin position="1"/>
        <end position="36"/>
    </location>
</feature>
<keyword evidence="3" id="KW-1185">Reference proteome</keyword>
<name>A0A674GW33_TAEGU</name>
<dbReference type="OMA" id="NENLAGW"/>
<reference evidence="2 3" key="1">
    <citation type="journal article" date="2010" name="Nature">
        <title>The genome of a songbird.</title>
        <authorList>
            <person name="Warren W.C."/>
            <person name="Clayton D.F."/>
            <person name="Ellegren H."/>
            <person name="Arnold A.P."/>
            <person name="Hillier L.W."/>
            <person name="Kunstner A."/>
            <person name="Searle S."/>
            <person name="White S."/>
            <person name="Vilella A.J."/>
            <person name="Fairley S."/>
            <person name="Heger A."/>
            <person name="Kong L."/>
            <person name="Ponting C.P."/>
            <person name="Jarvis E.D."/>
            <person name="Mello C.V."/>
            <person name="Minx P."/>
            <person name="Lovell P."/>
            <person name="Velho T.A."/>
            <person name="Ferris M."/>
            <person name="Balakrishnan C.N."/>
            <person name="Sinha S."/>
            <person name="Blatti C."/>
            <person name="London S.E."/>
            <person name="Li Y."/>
            <person name="Lin Y.C."/>
            <person name="George J."/>
            <person name="Sweedler J."/>
            <person name="Southey B."/>
            <person name="Gunaratne P."/>
            <person name="Watson M."/>
            <person name="Nam K."/>
            <person name="Backstrom N."/>
            <person name="Smeds L."/>
            <person name="Nabholz B."/>
            <person name="Itoh Y."/>
            <person name="Whitney O."/>
            <person name="Pfenning A.R."/>
            <person name="Howard J."/>
            <person name="Volker M."/>
            <person name="Skinner B.M."/>
            <person name="Griffin D.K."/>
            <person name="Ye L."/>
            <person name="McLaren W.M."/>
            <person name="Flicek P."/>
            <person name="Quesada V."/>
            <person name="Velasco G."/>
            <person name="Lopez-Otin C."/>
            <person name="Puente X.S."/>
            <person name="Olender T."/>
            <person name="Lancet D."/>
            <person name="Smit A.F."/>
            <person name="Hubley R."/>
            <person name="Konkel M.K."/>
            <person name="Walker J.A."/>
            <person name="Batzer M.A."/>
            <person name="Gu W."/>
            <person name="Pollock D.D."/>
            <person name="Chen L."/>
            <person name="Cheng Z."/>
            <person name="Eichler E.E."/>
            <person name="Stapley J."/>
            <person name="Slate J."/>
            <person name="Ekblom R."/>
            <person name="Birkhead T."/>
            <person name="Burke T."/>
            <person name="Burt D."/>
            <person name="Scharff C."/>
            <person name="Adam I."/>
            <person name="Richard H."/>
            <person name="Sultan M."/>
            <person name="Soldatov A."/>
            <person name="Lehrach H."/>
            <person name="Edwards S.V."/>
            <person name="Yang S.P."/>
            <person name="Li X."/>
            <person name="Graves T."/>
            <person name="Fulton L."/>
            <person name="Nelson J."/>
            <person name="Chinwalla A."/>
            <person name="Hou S."/>
            <person name="Mardis E.R."/>
            <person name="Wilson R.K."/>
        </authorList>
    </citation>
    <scope>NUCLEOTIDE SEQUENCE [LARGE SCALE GENOMIC DNA]</scope>
</reference>
<evidence type="ECO:0000313" key="2">
    <source>
        <dbReference type="Ensembl" id="ENSTGUP00000026810.1"/>
    </source>
</evidence>
<reference evidence="2" key="2">
    <citation type="submission" date="2025-08" db="UniProtKB">
        <authorList>
            <consortium name="Ensembl"/>
        </authorList>
    </citation>
    <scope>IDENTIFICATION</scope>
</reference>
<dbReference type="Proteomes" id="UP000007754">
    <property type="component" value="Chromosome 18"/>
</dbReference>
<evidence type="ECO:0000313" key="3">
    <source>
        <dbReference type="Proteomes" id="UP000007754"/>
    </source>
</evidence>